<evidence type="ECO:0000313" key="3">
    <source>
        <dbReference type="Proteomes" id="UP001190700"/>
    </source>
</evidence>
<dbReference type="EMBL" id="LGRX02035397">
    <property type="protein sequence ID" value="KAK3235000.1"/>
    <property type="molecule type" value="Genomic_DNA"/>
</dbReference>
<dbReference type="Proteomes" id="UP001190700">
    <property type="component" value="Unassembled WGS sequence"/>
</dbReference>
<keyword evidence="3" id="KW-1185">Reference proteome</keyword>
<comment type="caution">
    <text evidence="2">The sequence shown here is derived from an EMBL/GenBank/DDBJ whole genome shotgun (WGS) entry which is preliminary data.</text>
</comment>
<reference evidence="2 3" key="1">
    <citation type="journal article" date="2015" name="Genome Biol. Evol.">
        <title>Comparative Genomics of a Bacterivorous Green Alga Reveals Evolutionary Causalities and Consequences of Phago-Mixotrophic Mode of Nutrition.</title>
        <authorList>
            <person name="Burns J.A."/>
            <person name="Paasch A."/>
            <person name="Narechania A."/>
            <person name="Kim E."/>
        </authorList>
    </citation>
    <scope>NUCLEOTIDE SEQUENCE [LARGE SCALE GENOMIC DNA]</scope>
    <source>
        <strain evidence="2 3">PLY_AMNH</strain>
    </source>
</reference>
<proteinExistence type="predicted"/>
<name>A0AAE0EQD7_9CHLO</name>
<accession>A0AAE0EQD7</accession>
<dbReference type="AlphaFoldDB" id="A0AAE0EQD7"/>
<organism evidence="2 3">
    <name type="scientific">Cymbomonas tetramitiformis</name>
    <dbReference type="NCBI Taxonomy" id="36881"/>
    <lineage>
        <taxon>Eukaryota</taxon>
        <taxon>Viridiplantae</taxon>
        <taxon>Chlorophyta</taxon>
        <taxon>Pyramimonadophyceae</taxon>
        <taxon>Pyramimonadales</taxon>
        <taxon>Pyramimonadaceae</taxon>
        <taxon>Cymbomonas</taxon>
    </lineage>
</organism>
<keyword evidence="1" id="KW-0732">Signal</keyword>
<feature type="chain" id="PRO_5042241699" description="Reverse transcriptase domain-containing protein" evidence="1">
    <location>
        <begin position="25"/>
        <end position="328"/>
    </location>
</feature>
<protein>
    <recommendedName>
        <fullName evidence="4">Reverse transcriptase domain-containing protein</fullName>
    </recommendedName>
</protein>
<gene>
    <name evidence="2" type="ORF">CYMTET_54776</name>
</gene>
<feature type="signal peptide" evidence="1">
    <location>
        <begin position="1"/>
        <end position="24"/>
    </location>
</feature>
<evidence type="ECO:0008006" key="4">
    <source>
        <dbReference type="Google" id="ProtNLM"/>
    </source>
</evidence>
<evidence type="ECO:0000256" key="1">
    <source>
        <dbReference type="SAM" id="SignalP"/>
    </source>
</evidence>
<sequence>MGDPSSPFFLAAPLHPVLLAVLQAQPEVYVIAYLDDIHILGEPDRVRAAYDTAVPLLAEIGLELNVRKSAVFSLVGACGAFQDVVDANGDPIPGVDVKCVEMASTAGAILPKPGRLNDPPVQLLLLSCGPGGGAGLGLTSAQRLAPAGWLGSWAHVWKRMSVLFPVVRGLFPHLGAREGTYTRRHPLVAGLVSAMHDVRGARRQVLEAEASEHLVPEGLQIPEEAPSWGTFGDTQPASQKQLTICQHGLDWLRLFDAANPTVRARLLSLSRDGATWHLNASPEEGGFRLKPIAAVTSLCLQLGVTLPLVREVSAVRGGGPVRLPLPDV</sequence>
<evidence type="ECO:0000313" key="2">
    <source>
        <dbReference type="EMBL" id="KAK3235000.1"/>
    </source>
</evidence>